<proteinExistence type="predicted"/>
<reference evidence="1 2" key="1">
    <citation type="submission" date="2017-04" db="EMBL/GenBank/DDBJ databases">
        <title>The new phylogeny of genus Mycobacterium.</title>
        <authorList>
            <person name="Tortoli E."/>
            <person name="Trovato A."/>
            <person name="Cirillo D.M."/>
        </authorList>
    </citation>
    <scope>NUCLEOTIDE SEQUENCE [LARGE SCALE GENOMIC DNA]</scope>
    <source>
        <strain evidence="1 2">KCTC 19819</strain>
    </source>
</reference>
<dbReference type="RefSeq" id="WP_085302642.1">
    <property type="nucleotide sequence ID" value="NZ_AP022594.1"/>
</dbReference>
<dbReference type="AlphaFoldDB" id="A0A7I7SBC7"/>
<dbReference type="OrthoDB" id="4641235at2"/>
<accession>A0A7I7SBC7</accession>
<evidence type="ECO:0000313" key="2">
    <source>
        <dbReference type="Proteomes" id="UP000193577"/>
    </source>
</evidence>
<dbReference type="EMBL" id="NCXO01000008">
    <property type="protein sequence ID" value="OSC34679.1"/>
    <property type="molecule type" value="Genomic_DNA"/>
</dbReference>
<sequence>MNVIYMAGLQDPTDDGILTTLANYALSGLMVLVVIVGGWHAFKEWNDKKGANGTAVLRDHAISILAIEAFLGGILLIANRGTDIIPGLG</sequence>
<evidence type="ECO:0000313" key="1">
    <source>
        <dbReference type="EMBL" id="OSC34679.1"/>
    </source>
</evidence>
<name>A0A7I7SBC7_9MYCO</name>
<comment type="caution">
    <text evidence="1">The sequence shown here is derived from an EMBL/GenBank/DDBJ whole genome shotgun (WGS) entry which is preliminary data.</text>
</comment>
<gene>
    <name evidence="1" type="ORF">B8W67_05375</name>
</gene>
<dbReference type="Proteomes" id="UP000193577">
    <property type="component" value="Unassembled WGS sequence"/>
</dbReference>
<protein>
    <submittedName>
        <fullName evidence="1">Uncharacterized protein</fullName>
    </submittedName>
</protein>
<keyword evidence="2" id="KW-1185">Reference proteome</keyword>
<organism evidence="1 2">
    <name type="scientific">Mycolicibacillus koreensis</name>
    <dbReference type="NCBI Taxonomy" id="1069220"/>
    <lineage>
        <taxon>Bacteria</taxon>
        <taxon>Bacillati</taxon>
        <taxon>Actinomycetota</taxon>
        <taxon>Actinomycetes</taxon>
        <taxon>Mycobacteriales</taxon>
        <taxon>Mycobacteriaceae</taxon>
        <taxon>Mycolicibacillus</taxon>
    </lineage>
</organism>